<dbReference type="AlphaFoldDB" id="A0A6G3WPL0"/>
<comment type="caution">
    <text evidence="3">The sequence shown here is derived from an EMBL/GenBank/DDBJ whole genome shotgun (WGS) entry which is preliminary data.</text>
</comment>
<protein>
    <recommendedName>
        <fullName evidence="2">DUF7144 domain-containing protein</fullName>
    </recommendedName>
</protein>
<feature type="domain" description="DUF7144" evidence="2">
    <location>
        <begin position="21"/>
        <end position="133"/>
    </location>
</feature>
<dbReference type="Pfam" id="PF23636">
    <property type="entry name" value="DUF7144"/>
    <property type="match status" value="1"/>
</dbReference>
<organism evidence="3">
    <name type="scientific">Streptomyces sp. SID7499</name>
    <dbReference type="NCBI Taxonomy" id="2706086"/>
    <lineage>
        <taxon>Bacteria</taxon>
        <taxon>Bacillati</taxon>
        <taxon>Actinomycetota</taxon>
        <taxon>Actinomycetes</taxon>
        <taxon>Kitasatosporales</taxon>
        <taxon>Streptomycetaceae</taxon>
        <taxon>Streptomyces</taxon>
    </lineage>
</organism>
<keyword evidence="1" id="KW-1133">Transmembrane helix</keyword>
<feature type="transmembrane region" description="Helical" evidence="1">
    <location>
        <begin position="64"/>
        <end position="83"/>
    </location>
</feature>
<evidence type="ECO:0000313" key="3">
    <source>
        <dbReference type="EMBL" id="NEE07363.1"/>
    </source>
</evidence>
<feature type="transmembrane region" description="Helical" evidence="1">
    <location>
        <begin position="20"/>
        <end position="44"/>
    </location>
</feature>
<dbReference type="EMBL" id="JAAGMN010001394">
    <property type="protein sequence ID" value="NEE07363.1"/>
    <property type="molecule type" value="Genomic_DNA"/>
</dbReference>
<accession>A0A6G3WPL0</accession>
<name>A0A6G3WPL0_9ACTN</name>
<proteinExistence type="predicted"/>
<feature type="transmembrane region" description="Helical" evidence="1">
    <location>
        <begin position="88"/>
        <end position="107"/>
    </location>
</feature>
<keyword evidence="1" id="KW-0812">Transmembrane</keyword>
<sequence length="163" mass="18053">MTATPTQTSHRAKDEWATGLTAFAAVMLFLVGLLDLFRGIMAIAEDDIFVTTRNYVFEYDLTGWGWIHLALGVVAMVVSMGLLKTAMWARVVGVAIAGLVIVANFLSLPQYPVWSIVMIALSGFIIWALCVVPRENLLEPSEEGSWRAHDDAYRPMTSPRPPR</sequence>
<reference evidence="3" key="1">
    <citation type="submission" date="2020-01" db="EMBL/GenBank/DDBJ databases">
        <title>Insect and environment-associated Actinomycetes.</title>
        <authorList>
            <person name="Currrie C."/>
            <person name="Chevrette M."/>
            <person name="Carlson C."/>
            <person name="Stubbendieck R."/>
            <person name="Wendt-Pienkowski E."/>
        </authorList>
    </citation>
    <scope>NUCLEOTIDE SEQUENCE</scope>
    <source>
        <strain evidence="3">SID7499</strain>
    </source>
</reference>
<evidence type="ECO:0000259" key="2">
    <source>
        <dbReference type="Pfam" id="PF23636"/>
    </source>
</evidence>
<feature type="transmembrane region" description="Helical" evidence="1">
    <location>
        <begin position="113"/>
        <end position="132"/>
    </location>
</feature>
<keyword evidence="1" id="KW-0472">Membrane</keyword>
<gene>
    <name evidence="3" type="ORF">G3M58_12995</name>
</gene>
<evidence type="ECO:0000256" key="1">
    <source>
        <dbReference type="SAM" id="Phobius"/>
    </source>
</evidence>
<dbReference type="InterPro" id="IPR055568">
    <property type="entry name" value="DUF7144"/>
</dbReference>